<reference evidence="2 3" key="1">
    <citation type="submission" date="2015-10" db="EMBL/GenBank/DDBJ databases">
        <authorList>
            <person name="Gilbert D.G."/>
        </authorList>
    </citation>
    <scope>NUCLEOTIDE SEQUENCE [LARGE SCALE GENOMIC DNA]</scope>
    <source>
        <strain evidence="2">FVVF132</strain>
    </source>
</reference>
<accession>A0A0Q3NZE0</accession>
<evidence type="ECO:0000256" key="1">
    <source>
        <dbReference type="SAM" id="MobiDB-lite"/>
    </source>
</evidence>
<proteinExistence type="predicted"/>
<sequence length="184" mass="19727">MLHITRDPQAQNHQAAVTGGIPWLCTTAKKQEQQTQWADAGARPFPLAASGPGSLRTAQKTLPGQPHTSSTSWEEPPQLGCTQAVPVLPSTCEPQPQRYKTAAISIIPWLQSTAKRQRLKIHWARAGARPLPLAASGPNSQHAAQKTSGEKPHAIATCKEVHTVTGCVGAIPALSSTFEQLFQH</sequence>
<dbReference type="Proteomes" id="UP000051836">
    <property type="component" value="Unassembled WGS sequence"/>
</dbReference>
<gene>
    <name evidence="2" type="ORF">AAES_165347</name>
</gene>
<feature type="compositionally biased region" description="Polar residues" evidence="1">
    <location>
        <begin position="56"/>
        <end position="73"/>
    </location>
</feature>
<dbReference type="AlphaFoldDB" id="A0A0Q3NZE0"/>
<protein>
    <submittedName>
        <fullName evidence="2">Uncharacterized protein</fullName>
    </submittedName>
</protein>
<comment type="caution">
    <text evidence="2">The sequence shown here is derived from an EMBL/GenBank/DDBJ whole genome shotgun (WGS) entry which is preliminary data.</text>
</comment>
<evidence type="ECO:0000313" key="2">
    <source>
        <dbReference type="EMBL" id="KQK73635.1"/>
    </source>
</evidence>
<organism evidence="2 3">
    <name type="scientific">Amazona aestiva</name>
    <name type="common">Blue-fronted Amazon parrot</name>
    <dbReference type="NCBI Taxonomy" id="12930"/>
    <lineage>
        <taxon>Eukaryota</taxon>
        <taxon>Metazoa</taxon>
        <taxon>Chordata</taxon>
        <taxon>Craniata</taxon>
        <taxon>Vertebrata</taxon>
        <taxon>Euteleostomi</taxon>
        <taxon>Archelosauria</taxon>
        <taxon>Archosauria</taxon>
        <taxon>Dinosauria</taxon>
        <taxon>Saurischia</taxon>
        <taxon>Theropoda</taxon>
        <taxon>Coelurosauria</taxon>
        <taxon>Aves</taxon>
        <taxon>Neognathae</taxon>
        <taxon>Neoaves</taxon>
        <taxon>Telluraves</taxon>
        <taxon>Australaves</taxon>
        <taxon>Psittaciformes</taxon>
        <taxon>Psittacidae</taxon>
        <taxon>Amazona</taxon>
    </lineage>
</organism>
<dbReference type="EMBL" id="LMAW01003175">
    <property type="protein sequence ID" value="KQK73635.1"/>
    <property type="molecule type" value="Genomic_DNA"/>
</dbReference>
<evidence type="ECO:0000313" key="3">
    <source>
        <dbReference type="Proteomes" id="UP000051836"/>
    </source>
</evidence>
<name>A0A0Q3NZE0_AMAAE</name>
<feature type="region of interest" description="Disordered" evidence="1">
    <location>
        <begin position="35"/>
        <end position="80"/>
    </location>
</feature>
<keyword evidence="3" id="KW-1185">Reference proteome</keyword>